<feature type="signal peptide" evidence="1">
    <location>
        <begin position="1"/>
        <end position="28"/>
    </location>
</feature>
<dbReference type="SUPFAM" id="SSF54001">
    <property type="entry name" value="Cysteine proteinases"/>
    <property type="match status" value="1"/>
</dbReference>
<organism evidence="3 4">
    <name type="scientific">Ruminococcus flavefaciens</name>
    <dbReference type="NCBI Taxonomy" id="1265"/>
    <lineage>
        <taxon>Bacteria</taxon>
        <taxon>Bacillati</taxon>
        <taxon>Bacillota</taxon>
        <taxon>Clostridia</taxon>
        <taxon>Eubacteriales</taxon>
        <taxon>Oscillospiraceae</taxon>
        <taxon>Ruminococcus</taxon>
    </lineage>
</organism>
<dbReference type="EMBL" id="FRCT01000013">
    <property type="protein sequence ID" value="SHM77198.1"/>
    <property type="molecule type" value="Genomic_DNA"/>
</dbReference>
<dbReference type="SMART" id="SM00460">
    <property type="entry name" value="TGc"/>
    <property type="match status" value="1"/>
</dbReference>
<dbReference type="Pfam" id="PF00404">
    <property type="entry name" value="Dockerin_1"/>
    <property type="match status" value="1"/>
</dbReference>
<evidence type="ECO:0000313" key="4">
    <source>
        <dbReference type="Proteomes" id="UP000184394"/>
    </source>
</evidence>
<dbReference type="GO" id="GO:0005737">
    <property type="term" value="C:cytoplasm"/>
    <property type="evidence" value="ECO:0007669"/>
    <property type="project" value="TreeGrafter"/>
</dbReference>
<dbReference type="InterPro" id="IPR038765">
    <property type="entry name" value="Papain-like_cys_pep_sf"/>
</dbReference>
<accession>A0A1M7LGT3</accession>
<dbReference type="Proteomes" id="UP000184394">
    <property type="component" value="Unassembled WGS sequence"/>
</dbReference>
<dbReference type="Gene3D" id="3.10.620.30">
    <property type="match status" value="1"/>
</dbReference>
<dbReference type="OrthoDB" id="1816569at2"/>
<dbReference type="SUPFAM" id="SSF63446">
    <property type="entry name" value="Type I dockerin domain"/>
    <property type="match status" value="1"/>
</dbReference>
<feature type="domain" description="Transglutaminase-like" evidence="2">
    <location>
        <begin position="194"/>
        <end position="257"/>
    </location>
</feature>
<dbReference type="Gene3D" id="1.10.1330.10">
    <property type="entry name" value="Dockerin domain"/>
    <property type="match status" value="2"/>
</dbReference>
<proteinExistence type="predicted"/>
<evidence type="ECO:0000313" key="3">
    <source>
        <dbReference type="EMBL" id="SHM77198.1"/>
    </source>
</evidence>
<feature type="chain" id="PRO_5011957994" evidence="1">
    <location>
        <begin position="29"/>
        <end position="399"/>
    </location>
</feature>
<dbReference type="RefSeq" id="WP_072951908.1">
    <property type="nucleotide sequence ID" value="NZ_FRCT01000013.1"/>
</dbReference>
<gene>
    <name evidence="3" type="ORF">SAMN04487860_11359</name>
</gene>
<protein>
    <submittedName>
        <fullName evidence="3">Transglutaminase-like superfamily protein</fullName>
    </submittedName>
</protein>
<dbReference type="GO" id="GO:0000272">
    <property type="term" value="P:polysaccharide catabolic process"/>
    <property type="evidence" value="ECO:0007669"/>
    <property type="project" value="InterPro"/>
</dbReference>
<dbReference type="InterPro" id="IPR002105">
    <property type="entry name" value="Dockerin_1_rpt"/>
</dbReference>
<dbReference type="AlphaFoldDB" id="A0A1M7LGT3"/>
<name>A0A1M7LGT3_RUMFL</name>
<dbReference type="GO" id="GO:0004553">
    <property type="term" value="F:hydrolase activity, hydrolyzing O-glycosyl compounds"/>
    <property type="evidence" value="ECO:0007669"/>
    <property type="project" value="InterPro"/>
</dbReference>
<evidence type="ECO:0000256" key="1">
    <source>
        <dbReference type="SAM" id="SignalP"/>
    </source>
</evidence>
<dbReference type="InterPro" id="IPR002931">
    <property type="entry name" value="Transglutaminase-like"/>
</dbReference>
<dbReference type="PANTHER" id="PTHR46333">
    <property type="entry name" value="CYTOKINESIS PROTEIN 3"/>
    <property type="match status" value="1"/>
</dbReference>
<dbReference type="InterPro" id="IPR052557">
    <property type="entry name" value="CAP/Cytokinesis_protein"/>
</dbReference>
<sequence>MKLPMKILAAVSSLVVLAGSMIPASASAATATFPQIVSENVSSSMDEAAAQAREYLKARSAEFTVKVDNIKFSSDKATATAEAEALSQSLIYKAFEETGNGNEGDYLRFAVKKYHCTIGTQNPCPLTYQVEYYTTPEEEAMLDDKVEQVLSTLTLEQKSDYEKIRAIYKYVTEKVSYSPSNEMKNQYIYSAYNAVIYGHAVCQGIAQLMYKMLNDSGIPCRIIAGISHDISGENPDGNHVWLIAKLEGKYYLLDPTWDLRYNGHYFLYFMKGSDDFDSVSPNITHIPRNDNGLSFPDYNSETFRNTYPISQYEYKPPTYSLGDLNGDKHIDAVDASMILAEYARISGNGSRVFNSEQKKFADLNGDNLIDSVDASLVLAYYSTVSNGKDIDISEFLNSH</sequence>
<keyword evidence="1" id="KW-0732">Signal</keyword>
<dbReference type="CDD" id="cd14255">
    <property type="entry name" value="Dockerin_III"/>
    <property type="match status" value="1"/>
</dbReference>
<dbReference type="PANTHER" id="PTHR46333:SF2">
    <property type="entry name" value="CYTOKINESIS PROTEIN 3"/>
    <property type="match status" value="1"/>
</dbReference>
<dbReference type="Pfam" id="PF01841">
    <property type="entry name" value="Transglut_core"/>
    <property type="match status" value="1"/>
</dbReference>
<evidence type="ECO:0000259" key="2">
    <source>
        <dbReference type="SMART" id="SM00460"/>
    </source>
</evidence>
<dbReference type="InterPro" id="IPR036439">
    <property type="entry name" value="Dockerin_dom_sf"/>
</dbReference>
<reference evidence="3 4" key="1">
    <citation type="submission" date="2016-11" db="EMBL/GenBank/DDBJ databases">
        <authorList>
            <person name="Jaros S."/>
            <person name="Januszkiewicz K."/>
            <person name="Wedrychowicz H."/>
        </authorList>
    </citation>
    <scope>NUCLEOTIDE SEQUENCE [LARGE SCALE GENOMIC DNA]</scope>
    <source>
        <strain evidence="3 4">Y1</strain>
    </source>
</reference>